<name>A0AA43QUT6_9LECA</name>
<dbReference type="EMBL" id="JAPUFD010000022">
    <property type="protein sequence ID" value="MDI1493003.1"/>
    <property type="molecule type" value="Genomic_DNA"/>
</dbReference>
<dbReference type="PROSITE" id="PS50177">
    <property type="entry name" value="NTF2_DOMAIN"/>
    <property type="match status" value="1"/>
</dbReference>
<comment type="function">
    <text evidence="4">Has a role in nuclear-cytoplasmic transport of proteins and mRNAs.</text>
</comment>
<evidence type="ECO:0000313" key="6">
    <source>
        <dbReference type="EMBL" id="MDI1493003.1"/>
    </source>
</evidence>
<dbReference type="Proteomes" id="UP001161017">
    <property type="component" value="Unassembled WGS sequence"/>
</dbReference>
<dbReference type="InterPro" id="IPR002075">
    <property type="entry name" value="NTF2_dom"/>
</dbReference>
<dbReference type="Gene3D" id="3.10.450.50">
    <property type="match status" value="1"/>
</dbReference>
<keyword evidence="1 4" id="KW-0963">Cytoplasm</keyword>
<gene>
    <name evidence="6" type="primary">NTF2</name>
    <name evidence="6" type="ORF">OHK93_004787</name>
</gene>
<dbReference type="GO" id="GO:0005737">
    <property type="term" value="C:cytoplasm"/>
    <property type="evidence" value="ECO:0007669"/>
    <property type="project" value="UniProtKB-SubCell"/>
</dbReference>
<dbReference type="GO" id="GO:0005635">
    <property type="term" value="C:nuclear envelope"/>
    <property type="evidence" value="ECO:0007669"/>
    <property type="project" value="UniProtKB-ARBA"/>
</dbReference>
<evidence type="ECO:0000256" key="2">
    <source>
        <dbReference type="ARBA" id="ARBA00026247"/>
    </source>
</evidence>
<dbReference type="SUPFAM" id="SSF54427">
    <property type="entry name" value="NTF2-like"/>
    <property type="match status" value="1"/>
</dbReference>
<comment type="subcellular location">
    <subcellularLocation>
        <location evidence="4">Cytoplasm</location>
    </subcellularLocation>
    <subcellularLocation>
        <location evidence="4">Nucleus</location>
    </subcellularLocation>
</comment>
<evidence type="ECO:0000256" key="1">
    <source>
        <dbReference type="ARBA" id="ARBA00022490"/>
    </source>
</evidence>
<evidence type="ECO:0000256" key="3">
    <source>
        <dbReference type="ARBA" id="ARBA00053082"/>
    </source>
</evidence>
<feature type="domain" description="NTF2" evidence="5">
    <location>
        <begin position="1"/>
        <end position="87"/>
    </location>
</feature>
<dbReference type="FunFam" id="3.10.450.50:FF:000005">
    <property type="entry name" value="Nuclear transport factor 2"/>
    <property type="match status" value="1"/>
</dbReference>
<sequence length="89" mass="9982">MLTFETNQVQGATNIIEKLVSLPFEKTQHRIDTLDAQPSSTDGGVMVMVTGKLLIDDSEHPQNYAQTFQILPDGAGSYYVMNDIFRLLY</sequence>
<dbReference type="AlphaFoldDB" id="A0AA43QUT6"/>
<evidence type="ECO:0000259" key="5">
    <source>
        <dbReference type="PROSITE" id="PS50177"/>
    </source>
</evidence>
<keyword evidence="7" id="KW-1185">Reference proteome</keyword>
<reference evidence="6" key="1">
    <citation type="journal article" date="2023" name="Genome Biol. Evol.">
        <title>First Whole Genome Sequence and Flow Cytometry Genome Size Data for the Lichen-Forming Fungus Ramalina farinacea (Ascomycota).</title>
        <authorList>
            <person name="Llewellyn T."/>
            <person name="Mian S."/>
            <person name="Hill R."/>
            <person name="Leitch I.J."/>
            <person name="Gaya E."/>
        </authorList>
    </citation>
    <scope>NUCLEOTIDE SEQUENCE</scope>
    <source>
        <strain evidence="6">LIQ254RAFAR</strain>
    </source>
</reference>
<dbReference type="InterPro" id="IPR032710">
    <property type="entry name" value="NTF2-like_dom_sf"/>
</dbReference>
<dbReference type="InterPro" id="IPR045875">
    <property type="entry name" value="NTF2"/>
</dbReference>
<comment type="function">
    <text evidence="3">Facilitates protein transport into the nucleus. Could be part of a multicomponent system of cytosolic factors that assemble at the pore complex during nuclear import.</text>
</comment>
<dbReference type="InterPro" id="IPR018222">
    <property type="entry name" value="Nuclear_transport_factor_2_euk"/>
</dbReference>
<dbReference type="PANTHER" id="PTHR12612">
    <property type="entry name" value="NUCLEAR TRANSPORT FACTOR 2"/>
    <property type="match status" value="1"/>
</dbReference>
<dbReference type="Pfam" id="PF02136">
    <property type="entry name" value="NTF2"/>
    <property type="match status" value="1"/>
</dbReference>
<organism evidence="6 7">
    <name type="scientific">Ramalina farinacea</name>
    <dbReference type="NCBI Taxonomy" id="258253"/>
    <lineage>
        <taxon>Eukaryota</taxon>
        <taxon>Fungi</taxon>
        <taxon>Dikarya</taxon>
        <taxon>Ascomycota</taxon>
        <taxon>Pezizomycotina</taxon>
        <taxon>Lecanoromycetes</taxon>
        <taxon>OSLEUM clade</taxon>
        <taxon>Lecanoromycetidae</taxon>
        <taxon>Lecanorales</taxon>
        <taxon>Lecanorineae</taxon>
        <taxon>Ramalinaceae</taxon>
        <taxon>Ramalina</taxon>
    </lineage>
</organism>
<evidence type="ECO:0000313" key="7">
    <source>
        <dbReference type="Proteomes" id="UP001161017"/>
    </source>
</evidence>
<dbReference type="CDD" id="cd00780">
    <property type="entry name" value="NTF2"/>
    <property type="match status" value="1"/>
</dbReference>
<keyword evidence="4" id="KW-0813">Transport</keyword>
<keyword evidence="4" id="KW-0653">Protein transport</keyword>
<proteinExistence type="predicted"/>
<protein>
    <recommendedName>
        <fullName evidence="2">Nuclear transport factor 2</fullName>
    </recommendedName>
</protein>
<keyword evidence="4" id="KW-0539">Nucleus</keyword>
<comment type="caution">
    <text evidence="6">The sequence shown here is derived from an EMBL/GenBank/DDBJ whole genome shotgun (WGS) entry which is preliminary data.</text>
</comment>
<accession>A0AA43QUT6</accession>
<dbReference type="GO" id="GO:0051028">
    <property type="term" value="P:mRNA transport"/>
    <property type="evidence" value="ECO:0007669"/>
    <property type="project" value="UniProtKB-UniRule"/>
</dbReference>
<evidence type="ECO:0000256" key="4">
    <source>
        <dbReference type="RuleBase" id="RU369002"/>
    </source>
</evidence>
<dbReference type="GO" id="GO:0006606">
    <property type="term" value="P:protein import into nucleus"/>
    <property type="evidence" value="ECO:0007669"/>
    <property type="project" value="UniProtKB-ARBA"/>
</dbReference>